<proteinExistence type="predicted"/>
<dbReference type="AlphaFoldDB" id="A0A0A2HKG6"/>
<accession>A0A0A2HKG6</accession>
<protein>
    <submittedName>
        <fullName evidence="8">Oligosaccharide flippase family protein</fullName>
    </submittedName>
    <submittedName>
        <fullName evidence="7">Polysaccharide biosynthesis protein</fullName>
    </submittedName>
</protein>
<feature type="transmembrane region" description="Helical" evidence="6">
    <location>
        <begin position="424"/>
        <end position="443"/>
    </location>
</feature>
<comment type="subcellular location">
    <subcellularLocation>
        <location evidence="1">Cell membrane</location>
        <topology evidence="1">Multi-pass membrane protein</topology>
    </subcellularLocation>
</comment>
<feature type="transmembrane region" description="Helical" evidence="6">
    <location>
        <begin position="250"/>
        <end position="273"/>
    </location>
</feature>
<feature type="transmembrane region" description="Helical" evidence="6">
    <location>
        <begin position="301"/>
        <end position="321"/>
    </location>
</feature>
<feature type="transmembrane region" description="Helical" evidence="6">
    <location>
        <begin position="333"/>
        <end position="356"/>
    </location>
</feature>
<evidence type="ECO:0000256" key="2">
    <source>
        <dbReference type="ARBA" id="ARBA00022475"/>
    </source>
</evidence>
<feature type="transmembrane region" description="Helical" evidence="6">
    <location>
        <begin position="89"/>
        <end position="111"/>
    </location>
</feature>
<feature type="transmembrane region" description="Helical" evidence="6">
    <location>
        <begin position="49"/>
        <end position="69"/>
    </location>
</feature>
<dbReference type="Proteomes" id="UP000663464">
    <property type="component" value="Chromosome"/>
</dbReference>
<evidence type="ECO:0000313" key="7">
    <source>
        <dbReference type="EMBL" id="NFI21444.1"/>
    </source>
</evidence>
<evidence type="ECO:0000256" key="6">
    <source>
        <dbReference type="SAM" id="Phobius"/>
    </source>
</evidence>
<sequence length="476" mass="55766">MLTKFKNIFKNNKFNVIFKYSFIKYIALVIGFLKEIVNARALGPELLGVLGNLLLILNYLSYANLGILYSMNREYVLYKDKDEIKARQVVYTSFTSLFILSIFFILCGFLSKLFIFKDVTGEYLIYIFLIAIFQQFKMFFINYFRLVDNFTKINIIELINNAGTFLLIMLFIKDYKINAVLYSMIICGFITLIYGIINCEKLKININYNILKDLIYVGIPLLIYNLGFYILTTVDRIMILKYLNYEELGYYTFSNQIVSATLVFITSILFLYYPKAIKILNINENFNVKKVYNSIEKYTKYVELLGVLLCIVGVIFIKPFVNIVVPNYEASINIYRVLVLGAIASQVSYFANVFIVSNKKQMYLIFLQFLTIILSIILNYIFLKLGFKVMGVSIATMITNIIYSAMQYLIFLKILNQRKGYFNIMLKTYYKFILFVIILLIISTLKINYYIYIMILLASVFMLYKKDINDAVKRYI</sequence>
<evidence type="ECO:0000313" key="9">
    <source>
        <dbReference type="Proteomes" id="UP000482543"/>
    </source>
</evidence>
<keyword evidence="4 6" id="KW-1133">Transmembrane helix</keyword>
<keyword evidence="2" id="KW-1003">Cell membrane</keyword>
<dbReference type="PANTHER" id="PTHR30250">
    <property type="entry name" value="PST FAMILY PREDICTED COLANIC ACID TRANSPORTER"/>
    <property type="match status" value="1"/>
</dbReference>
<dbReference type="EMBL" id="SWRJ01000002">
    <property type="protein sequence ID" value="NFI21444.1"/>
    <property type="molecule type" value="Genomic_DNA"/>
</dbReference>
<dbReference type="PANTHER" id="PTHR30250:SF11">
    <property type="entry name" value="O-ANTIGEN TRANSPORTER-RELATED"/>
    <property type="match status" value="1"/>
</dbReference>
<evidence type="ECO:0000256" key="3">
    <source>
        <dbReference type="ARBA" id="ARBA00022692"/>
    </source>
</evidence>
<evidence type="ECO:0000256" key="1">
    <source>
        <dbReference type="ARBA" id="ARBA00004651"/>
    </source>
</evidence>
<dbReference type="Pfam" id="PF13440">
    <property type="entry name" value="Polysacc_synt_3"/>
    <property type="match status" value="1"/>
</dbReference>
<evidence type="ECO:0000313" key="10">
    <source>
        <dbReference type="Proteomes" id="UP000663464"/>
    </source>
</evidence>
<dbReference type="Proteomes" id="UP000482543">
    <property type="component" value="Unassembled WGS sequence"/>
</dbReference>
<feature type="transmembrane region" description="Helical" evidence="6">
    <location>
        <begin position="155"/>
        <end position="173"/>
    </location>
</feature>
<evidence type="ECO:0000313" key="8">
    <source>
        <dbReference type="EMBL" id="QRI52585.1"/>
    </source>
</evidence>
<dbReference type="GO" id="GO:0005886">
    <property type="term" value="C:plasma membrane"/>
    <property type="evidence" value="ECO:0007669"/>
    <property type="project" value="UniProtKB-SubCell"/>
</dbReference>
<evidence type="ECO:0000256" key="4">
    <source>
        <dbReference type="ARBA" id="ARBA00022989"/>
    </source>
</evidence>
<gene>
    <name evidence="7" type="ORF">FC964_08625</name>
    <name evidence="8" type="ORF">JQS73_14265</name>
</gene>
<reference evidence="8 10" key="1">
    <citation type="journal article" date="2014" name="J. Infect. Dis.">
        <title>Molecular characterization of a novel botulinum neurotoxin type H gene.</title>
        <authorList>
            <person name="Dover N."/>
            <person name="Barash J.R."/>
            <person name="Hill K.K."/>
            <person name="Xie G."/>
            <person name="Arnon S.S."/>
        </authorList>
    </citation>
    <scope>NUCLEOTIDE SEQUENCE [LARGE SCALE GENOMIC DNA]</scope>
    <source>
        <strain evidence="8 10">IBCA10-7060</strain>
    </source>
</reference>
<dbReference type="InterPro" id="IPR050833">
    <property type="entry name" value="Poly_Biosynth_Transport"/>
</dbReference>
<feature type="transmembrane region" description="Helical" evidence="6">
    <location>
        <begin position="179"/>
        <end position="197"/>
    </location>
</feature>
<keyword evidence="5 6" id="KW-0472">Membrane</keyword>
<dbReference type="EMBL" id="CP069280">
    <property type="protein sequence ID" value="QRI52585.1"/>
    <property type="molecule type" value="Genomic_DNA"/>
</dbReference>
<feature type="transmembrane region" description="Helical" evidence="6">
    <location>
        <begin position="389"/>
        <end position="412"/>
    </location>
</feature>
<feature type="transmembrane region" description="Helical" evidence="6">
    <location>
        <begin position="123"/>
        <end position="143"/>
    </location>
</feature>
<reference evidence="8" key="3">
    <citation type="submission" date="2021-02" db="EMBL/GenBank/DDBJ databases">
        <authorList>
            <person name="Dover N."/>
            <person name="Barash J.R."/>
            <person name="Bell J.M."/>
            <person name="Sylvester M.D."/>
            <person name="Arnon S."/>
        </authorList>
    </citation>
    <scope>NUCLEOTIDE SEQUENCE</scope>
    <source>
        <strain evidence="8">IBCA10-7060</strain>
    </source>
</reference>
<name>A0A0A2HKG6_CLOBO</name>
<feature type="transmembrane region" description="Helical" evidence="6">
    <location>
        <begin position="21"/>
        <end position="37"/>
    </location>
</feature>
<organism evidence="7 9">
    <name type="scientific">Clostridium botulinum</name>
    <dbReference type="NCBI Taxonomy" id="1491"/>
    <lineage>
        <taxon>Bacteria</taxon>
        <taxon>Bacillati</taxon>
        <taxon>Bacillota</taxon>
        <taxon>Clostridia</taxon>
        <taxon>Eubacteriales</taxon>
        <taxon>Clostridiaceae</taxon>
        <taxon>Clostridium</taxon>
    </lineage>
</organism>
<feature type="transmembrane region" description="Helical" evidence="6">
    <location>
        <begin position="363"/>
        <end position="383"/>
    </location>
</feature>
<feature type="transmembrane region" description="Helical" evidence="6">
    <location>
        <begin position="209"/>
        <end position="230"/>
    </location>
</feature>
<reference evidence="7 9" key="2">
    <citation type="submission" date="2019-04" db="EMBL/GenBank/DDBJ databases">
        <title>Genome sequencing of Clostridium botulinum Groups I-IV and Clostridium butyricum.</title>
        <authorList>
            <person name="Brunt J."/>
            <person name="Van Vliet A.H.M."/>
            <person name="Stringer S.C."/>
            <person name="Carter A.T."/>
            <person name="Peck M.W."/>
        </authorList>
    </citation>
    <scope>NUCLEOTIDE SEQUENCE [LARGE SCALE GENOMIC DNA]</scope>
    <source>
        <strain evidence="7 9">IFR 15/034</strain>
    </source>
</reference>
<evidence type="ECO:0000256" key="5">
    <source>
        <dbReference type="ARBA" id="ARBA00023136"/>
    </source>
</evidence>
<keyword evidence="3 6" id="KW-0812">Transmembrane</keyword>
<dbReference type="RefSeq" id="WP_041345863.1">
    <property type="nucleotide sequence ID" value="NZ_CP013247.1"/>
</dbReference>